<accession>A0A238YMT0</accession>
<organism evidence="1 2">
    <name type="scientific">Actinoplanes regularis</name>
    <dbReference type="NCBI Taxonomy" id="52697"/>
    <lineage>
        <taxon>Bacteria</taxon>
        <taxon>Bacillati</taxon>
        <taxon>Actinomycetota</taxon>
        <taxon>Actinomycetes</taxon>
        <taxon>Micromonosporales</taxon>
        <taxon>Micromonosporaceae</taxon>
        <taxon>Actinoplanes</taxon>
    </lineage>
</organism>
<protein>
    <submittedName>
        <fullName evidence="1">Uncharacterized protein</fullName>
    </submittedName>
</protein>
<evidence type="ECO:0000313" key="1">
    <source>
        <dbReference type="EMBL" id="SNR72340.1"/>
    </source>
</evidence>
<gene>
    <name evidence="1" type="ORF">SAMN06264365_10529</name>
</gene>
<dbReference type="PROSITE" id="PS50231">
    <property type="entry name" value="RICIN_B_LECTIN"/>
    <property type="match status" value="1"/>
</dbReference>
<keyword evidence="2" id="KW-1185">Reference proteome</keyword>
<name>A0A238YMT0_9ACTN</name>
<reference evidence="1 2" key="1">
    <citation type="submission" date="2017-06" db="EMBL/GenBank/DDBJ databases">
        <authorList>
            <person name="Kim H.J."/>
            <person name="Triplett B.A."/>
        </authorList>
    </citation>
    <scope>NUCLEOTIDE SEQUENCE [LARGE SCALE GENOMIC DNA]</scope>
    <source>
        <strain evidence="1 2">DSM 43151</strain>
    </source>
</reference>
<evidence type="ECO:0000313" key="2">
    <source>
        <dbReference type="Proteomes" id="UP000198415"/>
    </source>
</evidence>
<dbReference type="Proteomes" id="UP000198415">
    <property type="component" value="Unassembled WGS sequence"/>
</dbReference>
<dbReference type="InterPro" id="IPR035992">
    <property type="entry name" value="Ricin_B-like_lectins"/>
</dbReference>
<dbReference type="Gene3D" id="2.80.10.50">
    <property type="match status" value="1"/>
</dbReference>
<dbReference type="EMBL" id="FZNR01000005">
    <property type="protein sequence ID" value="SNR72340.1"/>
    <property type="molecule type" value="Genomic_DNA"/>
</dbReference>
<dbReference type="AlphaFoldDB" id="A0A238YMT0"/>
<proteinExistence type="predicted"/>
<sequence>MKALTVQRGSFAQRVRTWAAMTVSTIVVVIGAFGTPAQAASVVWQGRLVSWYYEDKCLSNNLSTDVYTTLCSGVQYHVWNLMSDGQLINTGSGDCLSSNPNGTVYSVAASTCATHTTWHKWKKAYYTGNLTLIQNTDSRLCLSSNATDVFGTSCDTTHDQQFWWWS</sequence>
<dbReference type="SUPFAM" id="SSF50370">
    <property type="entry name" value="Ricin B-like lectins"/>
    <property type="match status" value="1"/>
</dbReference>